<evidence type="ECO:0000256" key="1">
    <source>
        <dbReference type="SAM" id="MobiDB-lite"/>
    </source>
</evidence>
<reference evidence="2" key="1">
    <citation type="submission" date="2015-10" db="EMBL/GenBank/DDBJ databases">
        <authorList>
            <person name="Regsiter A."/>
            <person name="william w."/>
        </authorList>
    </citation>
    <scope>NUCLEOTIDE SEQUENCE</scope>
    <source>
        <strain evidence="2">Montdore</strain>
    </source>
</reference>
<dbReference type="EMBL" id="LN891147">
    <property type="protein sequence ID" value="CUS08073.1"/>
    <property type="molecule type" value="Genomic_DNA"/>
</dbReference>
<gene>
    <name evidence="2" type="ORF">GSTUAT00007827001</name>
</gene>
<evidence type="ECO:0000313" key="3">
    <source>
        <dbReference type="Proteomes" id="UP001412239"/>
    </source>
</evidence>
<sequence length="149" mass="17252">VFHYLPSIEDPTPLTLNPSRLSYHTNNTSTDNNNNPAAIIPITNRHVRILLHLRLRLGLHHHDPNHGLRILPRRLIARVFPILLQPRQWLRRQRLWRRRRGRRGGRVAGESTAVGAAAESGACSVYWEVGWEEVCLYRVVEVYELEVSC</sequence>
<organism evidence="2 3">
    <name type="scientific">Tuber aestivum</name>
    <name type="common">summer truffle</name>
    <dbReference type="NCBI Taxonomy" id="59557"/>
    <lineage>
        <taxon>Eukaryota</taxon>
        <taxon>Fungi</taxon>
        <taxon>Dikarya</taxon>
        <taxon>Ascomycota</taxon>
        <taxon>Pezizomycotina</taxon>
        <taxon>Pezizomycetes</taxon>
        <taxon>Pezizales</taxon>
        <taxon>Tuberaceae</taxon>
        <taxon>Tuber</taxon>
    </lineage>
</organism>
<feature type="compositionally biased region" description="Low complexity" evidence="1">
    <location>
        <begin position="25"/>
        <end position="36"/>
    </location>
</feature>
<evidence type="ECO:0000313" key="2">
    <source>
        <dbReference type="EMBL" id="CUS08073.1"/>
    </source>
</evidence>
<name>A0A292PNL0_9PEZI</name>
<dbReference type="Proteomes" id="UP001412239">
    <property type="component" value="Unassembled WGS sequence"/>
</dbReference>
<feature type="region of interest" description="Disordered" evidence="1">
    <location>
        <begin position="16"/>
        <end position="36"/>
    </location>
</feature>
<dbReference type="AlphaFoldDB" id="A0A292PNL0"/>
<feature type="non-terminal residue" evidence="2">
    <location>
        <position position="1"/>
    </location>
</feature>
<keyword evidence="3" id="KW-1185">Reference proteome</keyword>
<protein>
    <submittedName>
        <fullName evidence="2">Uncharacterized protein</fullName>
    </submittedName>
</protein>
<accession>A0A292PNL0</accession>
<proteinExistence type="predicted"/>